<feature type="domain" description="Trans-sialidase C-terminal" evidence="3">
    <location>
        <begin position="214"/>
        <end position="427"/>
    </location>
</feature>
<feature type="region of interest" description="Disordered" evidence="1">
    <location>
        <begin position="442"/>
        <end position="651"/>
    </location>
</feature>
<dbReference type="PRINTS" id="PR01803">
    <property type="entry name" value="TCSIALIDASE"/>
</dbReference>
<feature type="compositionally biased region" description="Acidic residues" evidence="1">
    <location>
        <begin position="552"/>
        <end position="572"/>
    </location>
</feature>
<comment type="caution">
    <text evidence="4">The sequence shown here is derived from an EMBL/GenBank/DDBJ whole genome shotgun (WGS) entry which is preliminary data.</text>
</comment>
<evidence type="ECO:0000313" key="5">
    <source>
        <dbReference type="Proteomes" id="UP000283634"/>
    </source>
</evidence>
<dbReference type="InterPro" id="IPR011040">
    <property type="entry name" value="Sialidase"/>
</dbReference>
<dbReference type="GeneID" id="40334170"/>
<dbReference type="InterPro" id="IPR013320">
    <property type="entry name" value="ConA-like_dom_sf"/>
</dbReference>
<dbReference type="InterPro" id="IPR055239">
    <property type="entry name" value="TS_C"/>
</dbReference>
<name>A0A422MQA7_TRYRA</name>
<dbReference type="SUPFAM" id="SSF49899">
    <property type="entry name" value="Concanavalin A-like lectins/glucanases"/>
    <property type="match status" value="1"/>
</dbReference>
<dbReference type="Pfam" id="PF22925">
    <property type="entry name" value="TS_C"/>
    <property type="match status" value="1"/>
</dbReference>
<dbReference type="SUPFAM" id="SSF50939">
    <property type="entry name" value="Sialidases"/>
    <property type="match status" value="1"/>
</dbReference>
<evidence type="ECO:0000313" key="4">
    <source>
        <dbReference type="EMBL" id="RNE95387.1"/>
    </source>
</evidence>
<dbReference type="Pfam" id="PF13859">
    <property type="entry name" value="BNR_3"/>
    <property type="match status" value="1"/>
</dbReference>
<dbReference type="OrthoDB" id="245663at2759"/>
<feature type="compositionally biased region" description="Polar residues" evidence="1">
    <location>
        <begin position="458"/>
        <end position="486"/>
    </location>
</feature>
<gene>
    <name evidence="4" type="ORF">TraAM80_10237</name>
</gene>
<dbReference type="EMBL" id="MKGL01000872">
    <property type="protein sequence ID" value="RNE95387.1"/>
    <property type="molecule type" value="Genomic_DNA"/>
</dbReference>
<reference evidence="4 5" key="1">
    <citation type="journal article" date="2018" name="BMC Genomics">
        <title>Genomic comparison of Trypanosoma conorhini and Trypanosoma rangeli to Trypanosoma cruzi strains of high and low virulence.</title>
        <authorList>
            <person name="Bradwell K.R."/>
            <person name="Koparde V.N."/>
            <person name="Matveyev A.V."/>
            <person name="Serrano M.G."/>
            <person name="Alves J.M."/>
            <person name="Parikh H."/>
            <person name="Huang B."/>
            <person name="Lee V."/>
            <person name="Espinosa-Alvarez O."/>
            <person name="Ortiz P.A."/>
            <person name="Costa-Martins A.G."/>
            <person name="Teixeira M.M."/>
            <person name="Buck G.A."/>
        </authorList>
    </citation>
    <scope>NUCLEOTIDE SEQUENCE [LARGE SCALE GENOMIC DNA]</scope>
    <source>
        <strain evidence="4 5">AM80</strain>
    </source>
</reference>
<organism evidence="4 5">
    <name type="scientific">Trypanosoma rangeli</name>
    <dbReference type="NCBI Taxonomy" id="5698"/>
    <lineage>
        <taxon>Eukaryota</taxon>
        <taxon>Discoba</taxon>
        <taxon>Euglenozoa</taxon>
        <taxon>Kinetoplastea</taxon>
        <taxon>Metakinetoplastina</taxon>
        <taxon>Trypanosomatida</taxon>
        <taxon>Trypanosomatidae</taxon>
        <taxon>Trypanosoma</taxon>
        <taxon>Herpetosoma</taxon>
    </lineage>
</organism>
<dbReference type="VEuPathDB" id="TriTrypDB:TRSC58_07185"/>
<dbReference type="InterPro" id="IPR008377">
    <property type="entry name" value="Sialidase_trypan"/>
</dbReference>
<evidence type="ECO:0000259" key="2">
    <source>
        <dbReference type="Pfam" id="PF13859"/>
    </source>
</evidence>
<dbReference type="Proteomes" id="UP000283634">
    <property type="component" value="Unassembled WGS sequence"/>
</dbReference>
<dbReference type="CDD" id="cd15482">
    <property type="entry name" value="Sialidase_non-viral"/>
    <property type="match status" value="1"/>
</dbReference>
<feature type="compositionally biased region" description="Low complexity" evidence="1">
    <location>
        <begin position="583"/>
        <end position="596"/>
    </location>
</feature>
<dbReference type="GO" id="GO:0004308">
    <property type="term" value="F:exo-alpha-sialidase activity"/>
    <property type="evidence" value="ECO:0007669"/>
    <property type="project" value="InterPro"/>
</dbReference>
<protein>
    <submittedName>
        <fullName evidence="4">Trans-sialidase</fullName>
    </submittedName>
</protein>
<feature type="domain" description="Sialidase" evidence="2">
    <location>
        <begin position="2"/>
        <end position="157"/>
    </location>
</feature>
<evidence type="ECO:0000256" key="1">
    <source>
        <dbReference type="SAM" id="MobiDB-lite"/>
    </source>
</evidence>
<feature type="compositionally biased region" description="Polar residues" evidence="1">
    <location>
        <begin position="620"/>
        <end position="629"/>
    </location>
</feature>
<evidence type="ECO:0000259" key="3">
    <source>
        <dbReference type="Pfam" id="PF22925"/>
    </source>
</evidence>
<feature type="non-terminal residue" evidence="4">
    <location>
        <position position="1"/>
    </location>
</feature>
<dbReference type="Gene3D" id="2.120.10.10">
    <property type="match status" value="1"/>
</dbReference>
<dbReference type="Gene3D" id="2.60.120.200">
    <property type="match status" value="1"/>
</dbReference>
<dbReference type="AlphaFoldDB" id="A0A422MQA7"/>
<keyword evidence="5" id="KW-1185">Reference proteome</keyword>
<dbReference type="InterPro" id="IPR036278">
    <property type="entry name" value="Sialidase_sf"/>
</dbReference>
<dbReference type="RefSeq" id="XP_029233249.1">
    <property type="nucleotide sequence ID" value="XM_029386874.1"/>
</dbReference>
<proteinExistence type="predicted"/>
<sequence>LLVAHFTPSENEWEPLVDTEGEGCHNPSIVEWGEVDDRRIFMMAPCTDGSYYVYRSYTSLKAWRDGAPISRVWGNSRDRKGEGVRSGFITATIDGKKVMLLTTPVYSEEKGKGQLHLWMTDNVRVHDVGPVSSETDDAAASSLLYRADQKELILLYEKKSGDSYSLVAVSLTEQLEQIKSVVKAWKDMDTALKSCASTGTVDPRIKNVCKGPIPTEGLVGFWSNSLEGNLWKDEYLGVNATVHGGNVAGTEGGVRFRGAAAGAEWPVGKLGQNQPYYFVNNEFALVATVMINAVPKEASTPLMGARMNDNAGTALFELSYTNNGKWRFKLGNAEAGEDDDDAKWEPNKTYQVVVEMKINEWYVHVDGNNIYDYEEDDDDTVSDGVERLFKSHRISHFYFGGDNVAVGTTTSHDVTVSSVLLYNRLLISSEVPQLNANKVALPTPAAEEPKPEEEDSPGTSDDGGNTDSETPSNGDLNQENPPNTGLNVADMNNGGDASSQAPEISPPHPAPQPSTTEQKQSQEEDDDISAGEDERPLPSKEEDEVDDRAIDDAELYFDGETPEGVVDEEELEKEGLRGDVESESPSPSLSKVSAGADGPGDGKADATENVPSQHEPDGNHVQQSSQPQVENEEVPSVNPKTSVRSKHSISKRRPLLQVRRWPQAAALLQTVMLGITLRCLRSPHNHRRRRVVRTTEKLRRSKQTITQQVPLYQALAPQQAELQTPVRSTRLAPKRRPLHLKRRRPQAAALLQTVTPGRLPRRTQATFLRLAQLGCLMETIRRHRREPTTPRLIKLLHPNLRRFPRHATRHRFLATSPLPSRTLLA</sequence>
<accession>A0A422MQA7</accession>